<evidence type="ECO:0008006" key="5">
    <source>
        <dbReference type="Google" id="ProtNLM"/>
    </source>
</evidence>
<name>A0A367L341_9HYPO</name>
<evidence type="ECO:0000313" key="4">
    <source>
        <dbReference type="Proteomes" id="UP000253664"/>
    </source>
</evidence>
<keyword evidence="4" id="KW-1185">Reference proteome</keyword>
<evidence type="ECO:0000256" key="1">
    <source>
        <dbReference type="SAM" id="MobiDB-lite"/>
    </source>
</evidence>
<protein>
    <recommendedName>
        <fullName evidence="5">Rhomboid family membrane protein</fullName>
    </recommendedName>
</protein>
<keyword evidence="2" id="KW-0472">Membrane</keyword>
<gene>
    <name evidence="3" type="ORF">L249_4808</name>
</gene>
<evidence type="ECO:0000313" key="3">
    <source>
        <dbReference type="EMBL" id="RCI08846.1"/>
    </source>
</evidence>
<keyword evidence="2" id="KW-1133">Transmembrane helix</keyword>
<proteinExistence type="predicted"/>
<dbReference type="AlphaFoldDB" id="A0A367L341"/>
<evidence type="ECO:0000256" key="2">
    <source>
        <dbReference type="SAM" id="Phobius"/>
    </source>
</evidence>
<organism evidence="3 4">
    <name type="scientific">Ophiocordyceps polyrhachis-furcata BCC 54312</name>
    <dbReference type="NCBI Taxonomy" id="1330021"/>
    <lineage>
        <taxon>Eukaryota</taxon>
        <taxon>Fungi</taxon>
        <taxon>Dikarya</taxon>
        <taxon>Ascomycota</taxon>
        <taxon>Pezizomycotina</taxon>
        <taxon>Sordariomycetes</taxon>
        <taxon>Hypocreomycetidae</taxon>
        <taxon>Hypocreales</taxon>
        <taxon>Ophiocordycipitaceae</taxon>
        <taxon>Ophiocordyceps</taxon>
    </lineage>
</organism>
<accession>A0A367L341</accession>
<reference evidence="3 4" key="1">
    <citation type="journal article" date="2015" name="BMC Genomics">
        <title>Insights from the genome of Ophiocordyceps polyrhachis-furcata to pathogenicity and host specificity in insect fungi.</title>
        <authorList>
            <person name="Wichadakul D."/>
            <person name="Kobmoo N."/>
            <person name="Ingsriswang S."/>
            <person name="Tangphatsornruang S."/>
            <person name="Chantasingh D."/>
            <person name="Luangsa-ard J.J."/>
            <person name="Eurwilaichitr L."/>
        </authorList>
    </citation>
    <scope>NUCLEOTIDE SEQUENCE [LARGE SCALE GENOMIC DNA]</scope>
    <source>
        <strain evidence="3 4">BCC 54312</strain>
    </source>
</reference>
<dbReference type="OrthoDB" id="5411041at2759"/>
<feature type="transmembrane region" description="Helical" evidence="2">
    <location>
        <begin position="14"/>
        <end position="32"/>
    </location>
</feature>
<keyword evidence="2" id="KW-0812">Transmembrane</keyword>
<dbReference type="EMBL" id="LKCN02000018">
    <property type="protein sequence ID" value="RCI08846.1"/>
    <property type="molecule type" value="Genomic_DNA"/>
</dbReference>
<dbReference type="Proteomes" id="UP000253664">
    <property type="component" value="Unassembled WGS sequence"/>
</dbReference>
<feature type="region of interest" description="Disordered" evidence="1">
    <location>
        <begin position="155"/>
        <end position="177"/>
    </location>
</feature>
<comment type="caution">
    <text evidence="3">The sequence shown here is derived from an EMBL/GenBank/DDBJ whole genome shotgun (WGS) entry which is preliminary data.</text>
</comment>
<sequence>MAQPQQQLPPRDPFLHKAAIAGVIITPLAILLPPRRLDLRFAVLFGTLSLATNHLAWEYTGESIWARFGRRVSSFTDLPEGAKRTQQLLREQQQQQQRRGDQAQQHGAAGLLHDLWMGGETEDWRRKRAEEHRKSMEDGKGLGYLIMEQIGDVLSGNWRPESKPAAAASEKESGRGK</sequence>